<accession>X1CN02</accession>
<protein>
    <recommendedName>
        <fullName evidence="2">Nuclease associated modular domain-containing protein</fullName>
    </recommendedName>
</protein>
<organism evidence="1">
    <name type="scientific">marine sediment metagenome</name>
    <dbReference type="NCBI Taxonomy" id="412755"/>
    <lineage>
        <taxon>unclassified sequences</taxon>
        <taxon>metagenomes</taxon>
        <taxon>ecological metagenomes</taxon>
    </lineage>
</organism>
<reference evidence="1" key="1">
    <citation type="journal article" date="2014" name="Front. Microbiol.">
        <title>High frequency of phylogenetically diverse reductive dehalogenase-homologous genes in deep subseafloor sedimentary metagenomes.</title>
        <authorList>
            <person name="Kawai M."/>
            <person name="Futagami T."/>
            <person name="Toyoda A."/>
            <person name="Takaki Y."/>
            <person name="Nishi S."/>
            <person name="Hori S."/>
            <person name="Arai W."/>
            <person name="Tsubouchi T."/>
            <person name="Morono Y."/>
            <person name="Uchiyama I."/>
            <person name="Ito T."/>
            <person name="Fujiyama A."/>
            <person name="Inagaki F."/>
            <person name="Takami H."/>
        </authorList>
    </citation>
    <scope>NUCLEOTIDE SEQUENCE</scope>
    <source>
        <strain evidence="1">Expedition CK06-06</strain>
    </source>
</reference>
<proteinExistence type="predicted"/>
<feature type="non-terminal residue" evidence="1">
    <location>
        <position position="1"/>
    </location>
</feature>
<sequence length="76" mass="8724">PARKTRRKTTAQLRAEQRRAIAKTDRKVRTRKHKARRGMSKSDRGRNLLKAIAANHTMKPATKAKARATIKRKYGC</sequence>
<gene>
    <name evidence="1" type="ORF">S01H4_43263</name>
</gene>
<dbReference type="EMBL" id="BART01023849">
    <property type="protein sequence ID" value="GAG97498.1"/>
    <property type="molecule type" value="Genomic_DNA"/>
</dbReference>
<name>X1CN02_9ZZZZ</name>
<comment type="caution">
    <text evidence="1">The sequence shown here is derived from an EMBL/GenBank/DDBJ whole genome shotgun (WGS) entry which is preliminary data.</text>
</comment>
<dbReference type="AlphaFoldDB" id="X1CN02"/>
<evidence type="ECO:0000313" key="1">
    <source>
        <dbReference type="EMBL" id="GAG97498.1"/>
    </source>
</evidence>
<evidence type="ECO:0008006" key="2">
    <source>
        <dbReference type="Google" id="ProtNLM"/>
    </source>
</evidence>